<proteinExistence type="evidence at transcript level"/>
<dbReference type="Ensembl" id="ENSMFAT00000089403.1">
    <property type="protein sequence ID" value="ENSMFAP00000060145.1"/>
    <property type="gene ID" value="ENSMFAG00000039328.2"/>
</dbReference>
<reference evidence="1" key="1">
    <citation type="journal article" date="2007" name="PLoS Biol.">
        <title>Rate of evolution in brain-expressed genes in humans and other primates.</title>
        <authorList>
            <person name="Wang H.-Y."/>
            <person name="Chien H.-C."/>
            <person name="Osada N."/>
            <person name="Hashimoto K."/>
            <person name="Sugano S."/>
            <person name="Gojobori T."/>
            <person name="Chou C.-K."/>
            <person name="Tsai S.-F."/>
            <person name="Wu C.-I."/>
            <person name="Shen C.-K.J."/>
        </authorList>
    </citation>
    <scope>NUCLEOTIDE SEQUENCE</scope>
</reference>
<dbReference type="AlphaFoldDB" id="I7GJG2"/>
<evidence type="ECO:0000313" key="1">
    <source>
        <dbReference type="EMBL" id="BAE91637.1"/>
    </source>
</evidence>
<evidence type="ECO:0000313" key="2">
    <source>
        <dbReference type="Ensembl" id="ENSMFAP00000060145.1"/>
    </source>
</evidence>
<protein>
    <submittedName>
        <fullName evidence="2">MRE11 homolog, double strand break repair nuclease</fullName>
    </submittedName>
    <submittedName>
        <fullName evidence="1">Macaca fascicularis brain cDNA clone: QtrA-18006, similar to human MRE11 meiotic recombination 11 homolog A (S. cerevisiae)(MRE11A), transcript variant 1, mRNA, RefSeq: NM_005591.2</fullName>
    </submittedName>
</protein>
<reference evidence="2" key="3">
    <citation type="submission" date="2025-05" db="UniProtKB">
        <authorList>
            <consortium name="Ensembl"/>
        </authorList>
    </citation>
    <scope>IDENTIFICATION</scope>
</reference>
<name>I7GJG2_MACFA</name>
<keyword evidence="3" id="KW-1185">Reference proteome</keyword>
<dbReference type="Proteomes" id="UP000233100">
    <property type="component" value="Chromosome 14"/>
</dbReference>
<organism evidence="1">
    <name type="scientific">Macaca fascicularis</name>
    <name type="common">Crab-eating macaque</name>
    <name type="synonym">Cynomolgus monkey</name>
    <dbReference type="NCBI Taxonomy" id="9541"/>
    <lineage>
        <taxon>Eukaryota</taxon>
        <taxon>Metazoa</taxon>
        <taxon>Chordata</taxon>
        <taxon>Craniata</taxon>
        <taxon>Vertebrata</taxon>
        <taxon>Euteleostomi</taxon>
        <taxon>Mammalia</taxon>
        <taxon>Eutheria</taxon>
        <taxon>Euarchontoglires</taxon>
        <taxon>Primates</taxon>
        <taxon>Haplorrhini</taxon>
        <taxon>Catarrhini</taxon>
        <taxon>Cercopithecidae</taxon>
        <taxon>Cercopithecinae</taxon>
        <taxon>Macaca</taxon>
    </lineage>
</organism>
<gene>
    <name evidence="2" type="primary">MRE11</name>
</gene>
<accession>I7GJG2</accession>
<sequence>MLNGNVWVILASQRSLLYDCEWTIVEVLNLSVFFALARNLWIG</sequence>
<reference evidence="2 3" key="2">
    <citation type="submission" date="2013-03" db="EMBL/GenBank/DDBJ databases">
        <authorList>
            <person name="Warren W."/>
            <person name="Wilson R.K."/>
        </authorList>
    </citation>
    <scope>NUCLEOTIDE SEQUENCE</scope>
</reference>
<dbReference type="EMBL" id="AB174575">
    <property type="protein sequence ID" value="BAE91637.1"/>
    <property type="molecule type" value="mRNA"/>
</dbReference>
<dbReference type="Bgee" id="ENSMFAG00000039328">
    <property type="expression patterns" value="Expressed in thymus and 13 other cell types or tissues"/>
</dbReference>
<evidence type="ECO:0000313" key="3">
    <source>
        <dbReference type="Proteomes" id="UP000233100"/>
    </source>
</evidence>
<dbReference type="GeneTree" id="ENSGT00390000017288"/>